<evidence type="ECO:0000256" key="7">
    <source>
        <dbReference type="ARBA" id="ARBA00023015"/>
    </source>
</evidence>
<feature type="binding site" evidence="10">
    <location>
        <position position="68"/>
    </location>
    <ligand>
        <name>Zn(2+)</name>
        <dbReference type="ChEBI" id="CHEBI:29105"/>
    </ligand>
</feature>
<comment type="function">
    <text evidence="9 10">Stabilizes TBP binding to an archaeal box-A promoter. Also responsible for recruiting RNA polymerase II to the pre-initiation complex (DNA-TBP-TFIIB).</text>
</comment>
<evidence type="ECO:0000256" key="5">
    <source>
        <dbReference type="ARBA" id="ARBA00022771"/>
    </source>
</evidence>
<feature type="binding site" evidence="10">
    <location>
        <position position="87"/>
    </location>
    <ligand>
        <name>Zn(2+)</name>
        <dbReference type="ChEBI" id="CHEBI:29105"/>
    </ligand>
</feature>
<evidence type="ECO:0000313" key="15">
    <source>
        <dbReference type="Proteomes" id="UP000007954"/>
    </source>
</evidence>
<evidence type="ECO:0000256" key="6">
    <source>
        <dbReference type="ARBA" id="ARBA00022833"/>
    </source>
</evidence>
<evidence type="ECO:0000256" key="12">
    <source>
        <dbReference type="SAM" id="MobiDB-lite"/>
    </source>
</evidence>
<dbReference type="GO" id="GO:0097550">
    <property type="term" value="C:transcription preinitiation complex"/>
    <property type="evidence" value="ECO:0007669"/>
    <property type="project" value="TreeGrafter"/>
</dbReference>
<evidence type="ECO:0000256" key="3">
    <source>
        <dbReference type="ARBA" id="ARBA00022723"/>
    </source>
</evidence>
<organism evidence="14 15">
    <name type="scientific">Haloquadratum walsbyi (strain DSM 16854 / JCM 12705 / C23)</name>
    <dbReference type="NCBI Taxonomy" id="768065"/>
    <lineage>
        <taxon>Archaea</taxon>
        <taxon>Methanobacteriati</taxon>
        <taxon>Methanobacteriota</taxon>
        <taxon>Stenosarchaea group</taxon>
        <taxon>Halobacteria</taxon>
        <taxon>Halobacteriales</taxon>
        <taxon>Haloferacaceae</taxon>
        <taxon>Haloquadratum</taxon>
    </lineage>
</organism>
<dbReference type="InterPro" id="IPR036915">
    <property type="entry name" value="Cyclin-like_sf"/>
</dbReference>
<reference evidence="14 15" key="1">
    <citation type="journal article" date="2011" name="PLoS ONE">
        <title>Haloquadratum walsbyi: limited diversity in a global pond.</title>
        <authorList>
            <person name="Dyall-Smith M."/>
            <person name="Pfeiffer F."/>
            <person name="Klee K."/>
            <person name="Palm P."/>
            <person name="Gross K."/>
            <person name="Schuster S.C."/>
            <person name="Rampp M."/>
            <person name="Oesterhelt D."/>
        </authorList>
    </citation>
    <scope>NUCLEOTIDE SEQUENCE [LARGE SCALE GENOMIC DNA]</scope>
    <source>
        <strain evidence="15">DSM 16854 / JCM 12705 / C23</strain>
    </source>
</reference>
<dbReference type="InterPro" id="IPR013137">
    <property type="entry name" value="Znf_TFIIB"/>
</dbReference>
<keyword evidence="8 10" id="KW-0804">Transcription</keyword>
<dbReference type="InterPro" id="IPR013150">
    <property type="entry name" value="TFIIB_cyclin"/>
</dbReference>
<dbReference type="AlphaFoldDB" id="G0LGW7"/>
<evidence type="ECO:0000259" key="13">
    <source>
        <dbReference type="PROSITE" id="PS51134"/>
    </source>
</evidence>
<dbReference type="PROSITE" id="PS00782">
    <property type="entry name" value="TFIIB"/>
    <property type="match status" value="1"/>
</dbReference>
<dbReference type="FunFam" id="1.10.472.10:FF:000023">
    <property type="entry name" value="Transcription initiation factor IIB"/>
    <property type="match status" value="1"/>
</dbReference>
<feature type="compositionally biased region" description="Basic and acidic residues" evidence="12">
    <location>
        <begin position="1"/>
        <end position="11"/>
    </location>
</feature>
<dbReference type="FunFam" id="1.10.472.170:FF:000001">
    <property type="entry name" value="Transcription initiation factor IIB"/>
    <property type="match status" value="1"/>
</dbReference>
<dbReference type="Pfam" id="PF08271">
    <property type="entry name" value="Zn_Ribbon_TF"/>
    <property type="match status" value="1"/>
</dbReference>
<dbReference type="GO" id="GO:0070897">
    <property type="term" value="P:transcription preinitiation complex assembly"/>
    <property type="evidence" value="ECO:0007669"/>
    <property type="project" value="InterPro"/>
</dbReference>
<dbReference type="RefSeq" id="WP_011570905.1">
    <property type="nucleotide sequence ID" value="NC_017459.1"/>
</dbReference>
<evidence type="ECO:0000256" key="1">
    <source>
        <dbReference type="ARBA" id="ARBA00010857"/>
    </source>
</evidence>
<feature type="compositionally biased region" description="Low complexity" evidence="12">
    <location>
        <begin position="41"/>
        <end position="60"/>
    </location>
</feature>
<dbReference type="Proteomes" id="UP000007954">
    <property type="component" value="Chromosome"/>
</dbReference>
<dbReference type="PRINTS" id="PR00685">
    <property type="entry name" value="TIFACTORIIB"/>
</dbReference>
<dbReference type="Gene3D" id="1.10.472.10">
    <property type="entry name" value="Cyclin-like"/>
    <property type="match status" value="1"/>
</dbReference>
<feature type="binding site" evidence="10">
    <location>
        <position position="65"/>
    </location>
    <ligand>
        <name>Zn(2+)</name>
        <dbReference type="ChEBI" id="CHEBI:29105"/>
    </ligand>
</feature>
<proteinExistence type="inferred from homology"/>
<feature type="region of interest" description="Disordered" evidence="12">
    <location>
        <begin position="1"/>
        <end position="64"/>
    </location>
</feature>
<feature type="domain" description="TFIIB-type" evidence="13">
    <location>
        <begin position="61"/>
        <end position="92"/>
    </location>
</feature>
<dbReference type="NCBIfam" id="NF001658">
    <property type="entry name" value="PRK00423.1"/>
    <property type="match status" value="1"/>
</dbReference>
<evidence type="ECO:0000256" key="8">
    <source>
        <dbReference type="ARBA" id="ARBA00023163"/>
    </source>
</evidence>
<dbReference type="HAMAP" id="MF_00383">
    <property type="entry name" value="TF2B_arch"/>
    <property type="match status" value="1"/>
</dbReference>
<dbReference type="OrthoDB" id="7429at2157"/>
<dbReference type="SMART" id="SM00385">
    <property type="entry name" value="CYCLIN"/>
    <property type="match status" value="2"/>
</dbReference>
<dbReference type="GO" id="GO:0008270">
    <property type="term" value="F:zinc ion binding"/>
    <property type="evidence" value="ECO:0007669"/>
    <property type="project" value="UniProtKB-UniRule"/>
</dbReference>
<dbReference type="PANTHER" id="PTHR11618:SF13">
    <property type="entry name" value="TRANSCRIPTION INITIATION FACTOR IIB"/>
    <property type="match status" value="1"/>
</dbReference>
<dbReference type="SUPFAM" id="SSF57783">
    <property type="entry name" value="Zinc beta-ribbon"/>
    <property type="match status" value="1"/>
</dbReference>
<dbReference type="GeneID" id="12446430"/>
<dbReference type="GO" id="GO:0017025">
    <property type="term" value="F:TBP-class protein binding"/>
    <property type="evidence" value="ECO:0007669"/>
    <property type="project" value="InterPro"/>
</dbReference>
<evidence type="ECO:0000256" key="9">
    <source>
        <dbReference type="ARBA" id="ARBA00053882"/>
    </source>
</evidence>
<feature type="binding site" evidence="10">
    <location>
        <position position="84"/>
    </location>
    <ligand>
        <name>Zn(2+)</name>
        <dbReference type="ChEBI" id="CHEBI:29105"/>
    </ligand>
</feature>
<evidence type="ECO:0000256" key="11">
    <source>
        <dbReference type="PROSITE-ProRule" id="PRU00469"/>
    </source>
</evidence>
<feature type="repeat" description="2" evidence="10">
    <location>
        <begin position="272"/>
        <end position="353"/>
    </location>
</feature>
<dbReference type="PANTHER" id="PTHR11618">
    <property type="entry name" value="TRANSCRIPTION INITIATION FACTOR IIB-RELATED"/>
    <property type="match status" value="1"/>
</dbReference>
<name>G0LGW7_HALWC</name>
<dbReference type="InterPro" id="IPR000812">
    <property type="entry name" value="TFIIB"/>
</dbReference>
<feature type="repeat" description="1" evidence="10">
    <location>
        <begin position="178"/>
        <end position="261"/>
    </location>
</feature>
<keyword evidence="5 11" id="KW-0863">Zinc-finger</keyword>
<dbReference type="KEGG" id="hwc:Hqrw_1739"/>
<dbReference type="EMBL" id="FR746099">
    <property type="protein sequence ID" value="CCC39669.1"/>
    <property type="molecule type" value="Genomic_DNA"/>
</dbReference>
<dbReference type="SUPFAM" id="SSF47954">
    <property type="entry name" value="Cyclin-like"/>
    <property type="match status" value="2"/>
</dbReference>
<comment type="similarity">
    <text evidence="1 10">Belongs to the TFIIB family.</text>
</comment>
<dbReference type="InterPro" id="IPR023484">
    <property type="entry name" value="TFIIB_arc"/>
</dbReference>
<keyword evidence="7 10" id="KW-0805">Transcription regulation</keyword>
<dbReference type="HOGENOM" id="CLU_043736_0_0_2"/>
<sequence>MSDSLHARTRETEDDEQSDGRTWRDHSTTSERRGTRNSSKTTGSDESTTEQTSDESSTVEETVHCPECESTELITDDERGETVCADCGLVVDEDSIDRGPEWRAFDSAERDQKSRVGAPTTKLMHDKGLSTNIGWQDKDAYGNSLSSTQRQKMQRLRTWNERFRTRDSKERNLKQALGEIDRMASALGLPESVRETASVIYRRALDEDLLPGRSIEGISTAALHAAARMAQVPRSIDEVARVSRVDEDEFERAYRYIVRELSLEIQPADPAEYVPRFASDLEVPKETERTARELLESAKRQNVHSGKSPVGLAAAALYASAQLTNDELTQADVSEVTDISEVTIRNRYQELLEAWDNRSNGSGADAASA</sequence>
<dbReference type="InterPro" id="IPR023486">
    <property type="entry name" value="TFIIB_CS"/>
</dbReference>
<dbReference type="Gene3D" id="1.10.472.170">
    <property type="match status" value="1"/>
</dbReference>
<keyword evidence="6 10" id="KW-0862">Zinc</keyword>
<dbReference type="GO" id="GO:0003700">
    <property type="term" value="F:DNA-binding transcription factor activity"/>
    <property type="evidence" value="ECO:0007669"/>
    <property type="project" value="UniProtKB-UniRule"/>
</dbReference>
<keyword evidence="3 10" id="KW-0479">Metal-binding</keyword>
<evidence type="ECO:0000256" key="4">
    <source>
        <dbReference type="ARBA" id="ARBA00022737"/>
    </source>
</evidence>
<evidence type="ECO:0000256" key="2">
    <source>
        <dbReference type="ARBA" id="ARBA00013932"/>
    </source>
</evidence>
<accession>G0LGW7</accession>
<dbReference type="InterPro" id="IPR013763">
    <property type="entry name" value="Cyclin-like_dom"/>
</dbReference>
<gene>
    <name evidence="14" type="primary">tfbA3</name>
    <name evidence="10" type="synonym">tfb</name>
    <name evidence="14" type="ordered locus">Hqrw_1739</name>
</gene>
<protein>
    <recommendedName>
        <fullName evidence="2 10">Transcription initiation factor IIB</fullName>
        <shortName evidence="10">TFIIB</shortName>
    </recommendedName>
</protein>
<evidence type="ECO:0000313" key="14">
    <source>
        <dbReference type="EMBL" id="CCC39669.1"/>
    </source>
</evidence>
<evidence type="ECO:0000256" key="10">
    <source>
        <dbReference type="HAMAP-Rule" id="MF_00383"/>
    </source>
</evidence>
<dbReference type="PROSITE" id="PS51134">
    <property type="entry name" value="ZF_TFIIB"/>
    <property type="match status" value="1"/>
</dbReference>
<feature type="compositionally biased region" description="Basic and acidic residues" evidence="12">
    <location>
        <begin position="18"/>
        <end position="34"/>
    </location>
</feature>
<dbReference type="Pfam" id="PF00382">
    <property type="entry name" value="TFIIB"/>
    <property type="match status" value="2"/>
</dbReference>
<keyword evidence="4 10" id="KW-0677">Repeat</keyword>